<evidence type="ECO:0000313" key="1">
    <source>
        <dbReference type="EMBL" id="MBB3158210.1"/>
    </source>
</evidence>
<dbReference type="EMBL" id="JACHXY010000002">
    <property type="protein sequence ID" value="MBB3158210.1"/>
    <property type="molecule type" value="Genomic_DNA"/>
</dbReference>
<dbReference type="Proteomes" id="UP000543579">
    <property type="component" value="Unassembled WGS sequence"/>
</dbReference>
<gene>
    <name evidence="1" type="ORF">FHS07_001906</name>
</gene>
<reference evidence="1 2" key="1">
    <citation type="submission" date="2020-08" db="EMBL/GenBank/DDBJ databases">
        <title>Genomic Encyclopedia of Type Strains, Phase III (KMG-III): the genomes of soil and plant-associated and newly described type strains.</title>
        <authorList>
            <person name="Whitman W."/>
        </authorList>
    </citation>
    <scope>NUCLEOTIDE SEQUENCE [LARGE SCALE GENOMIC DNA]</scope>
    <source>
        <strain evidence="1 2">CECT 8356</strain>
    </source>
</reference>
<organism evidence="1 2">
    <name type="scientific">Microbacterium proteolyticum</name>
    <dbReference type="NCBI Taxonomy" id="1572644"/>
    <lineage>
        <taxon>Bacteria</taxon>
        <taxon>Bacillati</taxon>
        <taxon>Actinomycetota</taxon>
        <taxon>Actinomycetes</taxon>
        <taxon>Micrococcales</taxon>
        <taxon>Microbacteriaceae</taxon>
        <taxon>Microbacterium</taxon>
    </lineage>
</organism>
<dbReference type="RefSeq" id="WP_183419668.1">
    <property type="nucleotide sequence ID" value="NZ_JACHXY010000002.1"/>
</dbReference>
<accession>A0A7W5CIB8</accession>
<comment type="caution">
    <text evidence="1">The sequence shown here is derived from an EMBL/GenBank/DDBJ whole genome shotgun (WGS) entry which is preliminary data.</text>
</comment>
<proteinExistence type="predicted"/>
<dbReference type="AlphaFoldDB" id="A0A7W5CIB8"/>
<evidence type="ECO:0000313" key="2">
    <source>
        <dbReference type="Proteomes" id="UP000543579"/>
    </source>
</evidence>
<protein>
    <submittedName>
        <fullName evidence="1">Uncharacterized protein</fullName>
    </submittedName>
</protein>
<name>A0A7W5CIB8_9MICO</name>
<sequence>MARFRNGELPGELLIEIGSGRNEDGEWKHLLPRSTARKVARLIKIGEERRGRTLAITPGYNCYRPRLWQKLARQQACARGRCNDAAVEGTSSHGGEYQGRDSIAIDFANWLWVWGSREAFYAACREVGLTPGVFDWEPWHVCDFDDPFRDVPDEDEEEEDVSFTDQDRELLGNIAAHLYLGGSDAPNPNYLGGAGSVYHILKTPVLRPDADNVLRPVLQIQDAADTGTLVRELLGRPAAAVDVKALAPELVKVLGPLLAQAVTDLDADDLARIAKAVNDEQDRRDRVGREGS</sequence>